<dbReference type="Proteomes" id="UP000558284">
    <property type="component" value="Unassembled WGS sequence"/>
</dbReference>
<reference evidence="1 2" key="1">
    <citation type="submission" date="2020-07" db="EMBL/GenBank/DDBJ databases">
        <title>Definition of the novel symbiovar canariense within Mesorhizobium novociceri, a new species of genus Mesorhizobium nodulating Cicer canariense in the Caldera de Taburiente National Park (La Palma, Canary Islands).</title>
        <authorList>
            <person name="Leon-Barrios M."/>
            <person name="Perez-Yepez J."/>
            <person name="Flores-Felix J.D."/>
            <person name="Ramirez-Baena M.H."/>
            <person name="Pulido-Suarez L."/>
            <person name="Igual J.M."/>
            <person name="Velazquez E."/>
            <person name="Peix A."/>
        </authorList>
    </citation>
    <scope>NUCLEOTIDE SEQUENCE [LARGE SCALE GENOMIC DNA]</scope>
    <source>
        <strain evidence="1 2">CCANP35</strain>
    </source>
</reference>
<dbReference type="EMBL" id="JACDTY010000007">
    <property type="protein sequence ID" value="MBA1141750.1"/>
    <property type="molecule type" value="Genomic_DNA"/>
</dbReference>
<comment type="caution">
    <text evidence="1">The sequence shown here is derived from an EMBL/GenBank/DDBJ whole genome shotgun (WGS) entry which is preliminary data.</text>
</comment>
<accession>A0A838B8Q5</accession>
<protein>
    <submittedName>
        <fullName evidence="1">Uncharacterized protein</fullName>
    </submittedName>
</protein>
<keyword evidence="2" id="KW-1185">Reference proteome</keyword>
<gene>
    <name evidence="1" type="ORF">H0241_15990</name>
</gene>
<sequence length="117" mass="12947">MTTPAELIADLDAALLDAGEDAVLRRLTLGPGAIQIPFDCDVRASIRPLKPEELVGNIDQTWSRVVLSPTDINRAQFQLPIRKNDKIVQDGKVRNVEFPKHIRVQNTLVRVELVVGG</sequence>
<evidence type="ECO:0000313" key="1">
    <source>
        <dbReference type="EMBL" id="MBA1141750.1"/>
    </source>
</evidence>
<evidence type="ECO:0000313" key="2">
    <source>
        <dbReference type="Proteomes" id="UP000558284"/>
    </source>
</evidence>
<proteinExistence type="predicted"/>
<dbReference type="RefSeq" id="WP_181058629.1">
    <property type="nucleotide sequence ID" value="NZ_JACDTY010000007.1"/>
</dbReference>
<name>A0A838B8Q5_9HYPH</name>
<dbReference type="AlphaFoldDB" id="A0A838B8Q5"/>
<organism evidence="1 2">
    <name type="scientific">Mesorhizobium neociceri</name>
    <dbReference type="NCBI Taxonomy" id="1307853"/>
    <lineage>
        <taxon>Bacteria</taxon>
        <taxon>Pseudomonadati</taxon>
        <taxon>Pseudomonadota</taxon>
        <taxon>Alphaproteobacteria</taxon>
        <taxon>Hyphomicrobiales</taxon>
        <taxon>Phyllobacteriaceae</taxon>
        <taxon>Mesorhizobium</taxon>
    </lineage>
</organism>